<comment type="caution">
    <text evidence="2">The sequence shown here is derived from an EMBL/GenBank/DDBJ whole genome shotgun (WGS) entry which is preliminary data.</text>
</comment>
<proteinExistence type="predicted"/>
<feature type="compositionally biased region" description="Basic and acidic residues" evidence="1">
    <location>
        <begin position="62"/>
        <end position="80"/>
    </location>
</feature>
<dbReference type="PANTHER" id="PTHR33641">
    <property type="entry name" value="OS06G0133500 PROTEIN"/>
    <property type="match status" value="1"/>
</dbReference>
<organism evidence="2 3">
    <name type="scientific">Buddleja alternifolia</name>
    <dbReference type="NCBI Taxonomy" id="168488"/>
    <lineage>
        <taxon>Eukaryota</taxon>
        <taxon>Viridiplantae</taxon>
        <taxon>Streptophyta</taxon>
        <taxon>Embryophyta</taxon>
        <taxon>Tracheophyta</taxon>
        <taxon>Spermatophyta</taxon>
        <taxon>Magnoliopsida</taxon>
        <taxon>eudicotyledons</taxon>
        <taxon>Gunneridae</taxon>
        <taxon>Pentapetalae</taxon>
        <taxon>asterids</taxon>
        <taxon>lamiids</taxon>
        <taxon>Lamiales</taxon>
        <taxon>Scrophulariaceae</taxon>
        <taxon>Buddlejeae</taxon>
        <taxon>Buddleja</taxon>
    </lineage>
</organism>
<dbReference type="AlphaFoldDB" id="A0AAV6XM01"/>
<name>A0AAV6XM01_9LAMI</name>
<feature type="compositionally biased region" description="Basic residues" evidence="1">
    <location>
        <begin position="90"/>
        <end position="101"/>
    </location>
</feature>
<feature type="region of interest" description="Disordered" evidence="1">
    <location>
        <begin position="60"/>
        <end position="105"/>
    </location>
</feature>
<dbReference type="Proteomes" id="UP000826271">
    <property type="component" value="Unassembled WGS sequence"/>
</dbReference>
<sequence>MVASMLDLFFFVAKSNKVGKNQTEPLFAGLVEFIFSFEALCAESSFGQKVGFSWPYSNSNTNKKEPAAVKIDDDLKKGKEVNSSSQPTTTKKKPENRRRPRFAPELDGLHCFETILPY</sequence>
<evidence type="ECO:0000313" key="2">
    <source>
        <dbReference type="EMBL" id="KAG8381586.1"/>
    </source>
</evidence>
<dbReference type="EMBL" id="WHWC01000006">
    <property type="protein sequence ID" value="KAG8381586.1"/>
    <property type="molecule type" value="Genomic_DNA"/>
</dbReference>
<keyword evidence="3" id="KW-1185">Reference proteome</keyword>
<dbReference type="PANTHER" id="PTHR33641:SF16">
    <property type="entry name" value="AVR9_CF-9 RAPIDLY ELICITED PROTEIN"/>
    <property type="match status" value="1"/>
</dbReference>
<evidence type="ECO:0000313" key="3">
    <source>
        <dbReference type="Proteomes" id="UP000826271"/>
    </source>
</evidence>
<gene>
    <name evidence="2" type="ORF">BUALT_Bualt06G0136900</name>
</gene>
<protein>
    <submittedName>
        <fullName evidence="2">Uncharacterized protein</fullName>
    </submittedName>
</protein>
<accession>A0AAV6XM01</accession>
<reference evidence="2" key="1">
    <citation type="submission" date="2019-10" db="EMBL/GenBank/DDBJ databases">
        <authorList>
            <person name="Zhang R."/>
            <person name="Pan Y."/>
            <person name="Wang J."/>
            <person name="Ma R."/>
            <person name="Yu S."/>
        </authorList>
    </citation>
    <scope>NUCLEOTIDE SEQUENCE</scope>
    <source>
        <strain evidence="2">LA-IB0</strain>
        <tissue evidence="2">Leaf</tissue>
    </source>
</reference>
<evidence type="ECO:0000256" key="1">
    <source>
        <dbReference type="SAM" id="MobiDB-lite"/>
    </source>
</evidence>